<feature type="compositionally biased region" description="Polar residues" evidence="1">
    <location>
        <begin position="54"/>
        <end position="74"/>
    </location>
</feature>
<reference evidence="3 5" key="1">
    <citation type="submission" date="2017-11" db="EMBL/GenBank/DDBJ databases">
        <title>Comparitive Functional Genomics of Dry Heat Resistant strains isolated from the Viking Spacecraft.</title>
        <authorList>
            <person name="Seuylemezian A."/>
            <person name="Cooper K."/>
            <person name="Vaishampayan P."/>
        </authorList>
    </citation>
    <scope>NUCLEOTIDE SEQUENCE [LARGE SCALE GENOMIC DNA]</scope>
    <source>
        <strain evidence="3 5">M4.6</strain>
    </source>
</reference>
<dbReference type="InterPro" id="IPR058193">
    <property type="entry name" value="VanY/YodJ_core_dom"/>
</dbReference>
<dbReference type="RefSeq" id="WP_101578399.1">
    <property type="nucleotide sequence ID" value="NZ_PGVA01000041.1"/>
</dbReference>
<dbReference type="SUPFAM" id="SSF55166">
    <property type="entry name" value="Hedgehog/DD-peptidase"/>
    <property type="match status" value="1"/>
</dbReference>
<dbReference type="InterPro" id="IPR003709">
    <property type="entry name" value="VanY-like_core_dom"/>
</dbReference>
<dbReference type="EMBL" id="PGVD01000019">
    <property type="protein sequence ID" value="PLR98999.1"/>
    <property type="molecule type" value="Genomic_DNA"/>
</dbReference>
<dbReference type="Proteomes" id="UP000235114">
    <property type="component" value="Unassembled WGS sequence"/>
</dbReference>
<evidence type="ECO:0000259" key="2">
    <source>
        <dbReference type="Pfam" id="PF02557"/>
    </source>
</evidence>
<dbReference type="OrthoDB" id="9792074at2"/>
<sequence length="295" mass="32849">MRKIWTVLGAGLILSGCSQVESIMEKLPFQQADREGDEQAEKRQENVTRDNLDNNDTGQSTTENSQTAENNSGAETPASGAPTLEAAYFNSIIEFNGRAIIQNPINIMALVNKDFALPDGYLPETMVRPNVPFSYGAQDIEKSYLRQEASAALENLFAEANRNGLKLYAVSGYRSYARQKELFDAEVSRVGEQNAKQVVAVPGNSEHQTGLAMDISSQSAGLGLTEQFGETPEGKWLAENAHRFGFILRYPKGKEAITGYQYEPWHFRFVGERDAAVIYEKKLTLEEYFNIVLKI</sequence>
<dbReference type="PANTHER" id="PTHR34385:SF1">
    <property type="entry name" value="PEPTIDOGLYCAN L-ALANYL-D-GLUTAMATE ENDOPEPTIDASE CWLK"/>
    <property type="match status" value="1"/>
</dbReference>
<proteinExistence type="predicted"/>
<evidence type="ECO:0000256" key="1">
    <source>
        <dbReference type="SAM" id="MobiDB-lite"/>
    </source>
</evidence>
<accession>A0A2N5GIY9</accession>
<dbReference type="GO" id="GO:0006508">
    <property type="term" value="P:proteolysis"/>
    <property type="evidence" value="ECO:0007669"/>
    <property type="project" value="InterPro"/>
</dbReference>
<reference evidence="4 6" key="2">
    <citation type="submission" date="2017-12" db="EMBL/GenBank/DDBJ databases">
        <title>Comparative Functional Genomics of Dry Heat Resistant strains isolated from the Viking Spacecraft.</title>
        <authorList>
            <person name="Seuylemezian A."/>
            <person name="Cooper K."/>
            <person name="Vaishampayan P."/>
        </authorList>
    </citation>
    <scope>NUCLEOTIDE SEQUENCE [LARGE SCALE GENOMIC DNA]</scope>
    <source>
        <strain evidence="4 6">ATCC 29669</strain>
    </source>
</reference>
<dbReference type="PANTHER" id="PTHR34385">
    <property type="entry name" value="D-ALANYL-D-ALANINE CARBOXYPEPTIDASE"/>
    <property type="match status" value="1"/>
</dbReference>
<evidence type="ECO:0000313" key="4">
    <source>
        <dbReference type="EMBL" id="PLR98999.1"/>
    </source>
</evidence>
<dbReference type="PROSITE" id="PS51257">
    <property type="entry name" value="PROKAR_LIPOPROTEIN"/>
    <property type="match status" value="1"/>
</dbReference>
<dbReference type="AlphaFoldDB" id="A0A2N5GIY9"/>
<feature type="compositionally biased region" description="Basic and acidic residues" evidence="1">
    <location>
        <begin position="32"/>
        <end position="52"/>
    </location>
</feature>
<gene>
    <name evidence="3" type="ORF">CU635_16070</name>
    <name evidence="4" type="ORF">CVD25_06885</name>
</gene>
<dbReference type="GO" id="GO:0008233">
    <property type="term" value="F:peptidase activity"/>
    <property type="evidence" value="ECO:0007669"/>
    <property type="project" value="InterPro"/>
</dbReference>
<name>A0A2N5GIY9_9BACI</name>
<dbReference type="Proteomes" id="UP000234951">
    <property type="component" value="Unassembled WGS sequence"/>
</dbReference>
<dbReference type="InterPro" id="IPR052179">
    <property type="entry name" value="DD-CPase-like"/>
</dbReference>
<evidence type="ECO:0000313" key="5">
    <source>
        <dbReference type="Proteomes" id="UP000234951"/>
    </source>
</evidence>
<feature type="region of interest" description="Disordered" evidence="1">
    <location>
        <begin position="31"/>
        <end position="80"/>
    </location>
</feature>
<evidence type="ECO:0000313" key="6">
    <source>
        <dbReference type="Proteomes" id="UP000235114"/>
    </source>
</evidence>
<dbReference type="Pfam" id="PF02557">
    <property type="entry name" value="VanY"/>
    <property type="match status" value="1"/>
</dbReference>
<protein>
    <submittedName>
        <fullName evidence="3">Peptidase M15</fullName>
    </submittedName>
</protein>
<evidence type="ECO:0000313" key="3">
    <source>
        <dbReference type="EMBL" id="PLR81027.1"/>
    </source>
</evidence>
<dbReference type="EMBL" id="PGVA01000041">
    <property type="protein sequence ID" value="PLR81027.1"/>
    <property type="molecule type" value="Genomic_DNA"/>
</dbReference>
<dbReference type="Gene3D" id="3.30.1380.10">
    <property type="match status" value="1"/>
</dbReference>
<comment type="caution">
    <text evidence="3">The sequence shown here is derived from an EMBL/GenBank/DDBJ whole genome shotgun (WGS) entry which is preliminary data.</text>
</comment>
<feature type="domain" description="D-alanyl-D-alanine carboxypeptidase-like core" evidence="2">
    <location>
        <begin position="143"/>
        <end position="271"/>
    </location>
</feature>
<keyword evidence="6" id="KW-1185">Reference proteome</keyword>
<dbReference type="InterPro" id="IPR009045">
    <property type="entry name" value="Zn_M74/Hedgehog-like"/>
</dbReference>
<organism evidence="3 5">
    <name type="scientific">Bacillus canaveralius</name>
    <dbReference type="NCBI Taxonomy" id="1403243"/>
    <lineage>
        <taxon>Bacteria</taxon>
        <taxon>Bacillati</taxon>
        <taxon>Bacillota</taxon>
        <taxon>Bacilli</taxon>
        <taxon>Bacillales</taxon>
        <taxon>Bacillaceae</taxon>
        <taxon>Bacillus</taxon>
    </lineage>
</organism>
<dbReference type="CDD" id="cd14852">
    <property type="entry name" value="LD-carboxypeptidase"/>
    <property type="match status" value="1"/>
</dbReference>